<organism evidence="1 2">
    <name type="scientific">Candidatus Devosia phytovorans</name>
    <dbReference type="NCBI Taxonomy" id="3121372"/>
    <lineage>
        <taxon>Bacteria</taxon>
        <taxon>Pseudomonadati</taxon>
        <taxon>Pseudomonadota</taxon>
        <taxon>Alphaproteobacteria</taxon>
        <taxon>Hyphomicrobiales</taxon>
        <taxon>Devosiaceae</taxon>
        <taxon>Devosia</taxon>
    </lineage>
</organism>
<evidence type="ECO:0000313" key="2">
    <source>
        <dbReference type="Proteomes" id="UP001217476"/>
    </source>
</evidence>
<gene>
    <name evidence="1" type="ORF">P0Y65_03640</name>
</gene>
<protein>
    <submittedName>
        <fullName evidence="1">Uncharacterized protein</fullName>
    </submittedName>
</protein>
<reference evidence="1" key="1">
    <citation type="submission" date="2023-03" db="EMBL/GenBank/DDBJ databases">
        <title>Andean soil-derived lignocellulolytic bacterial consortium as a source of novel taxa and putative plastic-active enzymes.</title>
        <authorList>
            <person name="Diaz-Garcia L."/>
            <person name="Chuvochina M."/>
            <person name="Feuerriegel G."/>
            <person name="Bunk B."/>
            <person name="Sproer C."/>
            <person name="Streit W.R."/>
            <person name="Rodriguez L.M."/>
            <person name="Overmann J."/>
            <person name="Jimenez D.J."/>
        </authorList>
    </citation>
    <scope>NUCLEOTIDE SEQUENCE</scope>
    <source>
        <strain evidence="1">MAG 4196</strain>
    </source>
</reference>
<dbReference type="Proteomes" id="UP001217476">
    <property type="component" value="Chromosome"/>
</dbReference>
<evidence type="ECO:0000313" key="1">
    <source>
        <dbReference type="EMBL" id="WEK05361.1"/>
    </source>
</evidence>
<dbReference type="AlphaFoldDB" id="A0AAJ6B135"/>
<sequence length="127" mass="14334">MPTLPNLGPRAITRYNRFSRELAAFNYALRANKPGPVGTHTLFALNGLFLLANRLFRHHKDLPHFFQLGINEPISHNDLAIYVARLSAAGLAFEERYANLTEEGAKRIAADRKLREMDSKYAASQKP</sequence>
<proteinExistence type="predicted"/>
<name>A0AAJ6B135_9HYPH</name>
<dbReference type="EMBL" id="CP119312">
    <property type="protein sequence ID" value="WEK05361.1"/>
    <property type="molecule type" value="Genomic_DNA"/>
</dbReference>
<accession>A0AAJ6B135</accession>